<dbReference type="SMART" id="SM00342">
    <property type="entry name" value="HTH_ARAC"/>
    <property type="match status" value="1"/>
</dbReference>
<dbReference type="InterPro" id="IPR018060">
    <property type="entry name" value="HTH_AraC"/>
</dbReference>
<dbReference type="InterPro" id="IPR011047">
    <property type="entry name" value="Quinoprotein_ADH-like_sf"/>
</dbReference>
<organism evidence="11 12">
    <name type="scientific">Candidatus Pseudobacter hemicellulosilyticus</name>
    <dbReference type="NCBI Taxonomy" id="3121375"/>
    <lineage>
        <taxon>Bacteria</taxon>
        <taxon>Pseudomonadati</taxon>
        <taxon>Bacteroidota</taxon>
        <taxon>Chitinophagia</taxon>
        <taxon>Chitinophagales</taxon>
        <taxon>Chitinophagaceae</taxon>
        <taxon>Pseudobacter</taxon>
    </lineage>
</organism>
<dbReference type="EMBL" id="CP119311">
    <property type="protein sequence ID" value="WEK37785.1"/>
    <property type="molecule type" value="Genomic_DNA"/>
</dbReference>
<dbReference type="FunFam" id="1.10.287.130:FF:000045">
    <property type="entry name" value="Two-component system sensor histidine kinase/response regulator"/>
    <property type="match status" value="1"/>
</dbReference>
<feature type="modified residue" description="4-aspartylphosphate" evidence="7">
    <location>
        <position position="1138"/>
    </location>
</feature>
<keyword evidence="3 7" id="KW-0597">Phosphoprotein</keyword>
<dbReference type="Pfam" id="PF07494">
    <property type="entry name" value="Reg_prop"/>
    <property type="match status" value="3"/>
</dbReference>
<dbReference type="SMART" id="SM00387">
    <property type="entry name" value="HATPase_c"/>
    <property type="match status" value="1"/>
</dbReference>
<dbReference type="Gene3D" id="3.40.50.2300">
    <property type="match status" value="1"/>
</dbReference>
<dbReference type="InterPro" id="IPR011123">
    <property type="entry name" value="Y_Y_Y"/>
</dbReference>
<dbReference type="Pfam" id="PF00072">
    <property type="entry name" value="Response_reg"/>
    <property type="match status" value="1"/>
</dbReference>
<sequence length="1349" mass="150940">MKFKNRIAAIPLIFLLLSLLPTLLAAQDFYFKHYKVEQGLSNNIVFCSLQDKKGFMWFGTRDGLNRFDGYSFKVFRYAPEDQDGIGSNYIHSLHADSINNIWVGTLRGLYRFDSYTEKFSLVEGTEGKDIRDIKSDGAGNLWFIASLHLYRYNPVSGQLRSYYTTDQFYATSISISPAGTWIGCTNGLLKQYHAQSDSFTSYDAFAREPALSKWIENIYFTGHQSFLVGTAKHGVRIFDMNTGSFRDILVYNPDGTKIYARDFLRQSDEEYWIGTEAGIFIYNIRSNQVQHLQKQYNDPYSLSDNAIYTLCKDNEGGIWAGSYFGGINYYSRQFAAVKKFYPRPGANSLSGNAVREIAEDAQGHIWIGTEDAGLNQYDPISRSFRSFLPTGRPGSISYSNIHGLLVNGNELWIGTFERGLDVMDLRTGKVIRHYNQDRPADGLTSNFIITLYHTRQGRTLVGTGRGLHQYHPERDAFSLVPEFADCDSDFINAILEDDSGTIWAGTLSGGIYYHNPSTGQKGSLLYEEQFRQTGQYAVNGFFEDSRKQLWVATEGGGFGRLDKATGRFIKYTTRNGLLSNIAFRMLEDRSGLLWISSSKGLAALDPLSNKIRVYTRASGLLTDQFNYNSAFRDARGQLYFGSTSGLISFDPAELSGNAMAAPLYLTGFQVFGKELDISAGSPLKRSITYSEAITLNHTQSAFSIDFAALSYNAPDMTEYAYMLEGLDKDWTYLKTNRKVYFTELPSGSYRFRVRSANSNGQWNKEELSLAILIRPPFWKSGWAYALYLLALSGVLYYGWRSSQQRAQEKNRRQIAMLEMEKKLDIEHLENEKEKELYKAKIDFFTHVAHEIRTPLTLIVAPLEKIINNKTLPAGEVRENLLLMEKSTSQLLTLNNQLLDFRRAETKGFTLQISVTDIRALLRETVQLFKPAAADKQLHLHLDMPQEPVIGSVDAGALQKILNNLLGNAMKYAASSVLVELIADQRNIRIAVSNDGSTISPEMREKIFEPFFRLDESGSTGTGVGLSLSRMLAELHGGQLVLHADADGLNVFMLLLPGVLEEGIETLPAPIAPHSGNQPAPLVKPPAGKPALLLVEDNTDIARFVARELRPFYSVQVAGNGREALTLLGKTSINIIISDIMMPEMDGFAFCKAIKQDLATSHIPVILLTARSTMDARLEGLELGADAYIEKPFATEHLLAQIANLLNNRELLKAHYASSPQAPLNSMAHSREDELFLEKVQQTILDNLDNADLDVGMLAEQLHMSRPTLFRKINAVSNLTPNELIRLTRLKKAAELLQTGQYKIYEVADMVGYTSQNYFSKSFVACFGISPSQYMQGQSKPADGEGTGAA</sequence>
<dbReference type="SUPFAM" id="SSF46689">
    <property type="entry name" value="Homeodomain-like"/>
    <property type="match status" value="1"/>
</dbReference>
<dbReference type="Pfam" id="PF00512">
    <property type="entry name" value="HisKA"/>
    <property type="match status" value="1"/>
</dbReference>
<evidence type="ECO:0000256" key="5">
    <source>
        <dbReference type="ARBA" id="ARBA00023125"/>
    </source>
</evidence>
<dbReference type="InterPro" id="IPR015943">
    <property type="entry name" value="WD40/YVTN_repeat-like_dom_sf"/>
</dbReference>
<dbReference type="SUPFAM" id="SSF50998">
    <property type="entry name" value="Quinoprotein alcohol dehydrogenase-like"/>
    <property type="match status" value="1"/>
</dbReference>
<dbReference type="InterPro" id="IPR011110">
    <property type="entry name" value="Reg_prop"/>
</dbReference>
<evidence type="ECO:0000259" key="8">
    <source>
        <dbReference type="PROSITE" id="PS01124"/>
    </source>
</evidence>
<dbReference type="InterPro" id="IPR009057">
    <property type="entry name" value="Homeodomain-like_sf"/>
</dbReference>
<dbReference type="SUPFAM" id="SSF63829">
    <property type="entry name" value="Calcium-dependent phosphotriesterase"/>
    <property type="match status" value="1"/>
</dbReference>
<dbReference type="PROSITE" id="PS00041">
    <property type="entry name" value="HTH_ARAC_FAMILY_1"/>
    <property type="match status" value="1"/>
</dbReference>
<dbReference type="PROSITE" id="PS01124">
    <property type="entry name" value="HTH_ARAC_FAMILY_2"/>
    <property type="match status" value="1"/>
</dbReference>
<dbReference type="PANTHER" id="PTHR43547">
    <property type="entry name" value="TWO-COMPONENT HISTIDINE KINASE"/>
    <property type="match status" value="1"/>
</dbReference>
<dbReference type="EC" id="2.7.13.3" evidence="2"/>
<dbReference type="InterPro" id="IPR011006">
    <property type="entry name" value="CheY-like_superfamily"/>
</dbReference>
<evidence type="ECO:0000259" key="10">
    <source>
        <dbReference type="PROSITE" id="PS50110"/>
    </source>
</evidence>
<keyword evidence="5" id="KW-0238">DNA-binding</keyword>
<evidence type="ECO:0000313" key="11">
    <source>
        <dbReference type="EMBL" id="WEK37785.1"/>
    </source>
</evidence>
<dbReference type="GO" id="GO:0003700">
    <property type="term" value="F:DNA-binding transcription factor activity"/>
    <property type="evidence" value="ECO:0007669"/>
    <property type="project" value="InterPro"/>
</dbReference>
<dbReference type="FunFam" id="2.60.40.10:FF:000791">
    <property type="entry name" value="Two-component system sensor histidine kinase/response regulator"/>
    <property type="match status" value="1"/>
</dbReference>
<protein>
    <recommendedName>
        <fullName evidence="2">histidine kinase</fullName>
        <ecNumber evidence="2">2.7.13.3</ecNumber>
    </recommendedName>
</protein>
<proteinExistence type="predicted"/>
<dbReference type="Pfam" id="PF02518">
    <property type="entry name" value="HATPase_c"/>
    <property type="match status" value="1"/>
</dbReference>
<dbReference type="SUPFAM" id="SSF55874">
    <property type="entry name" value="ATPase domain of HSP90 chaperone/DNA topoisomerase II/histidine kinase"/>
    <property type="match status" value="1"/>
</dbReference>
<dbReference type="Proteomes" id="UP001220610">
    <property type="component" value="Chromosome"/>
</dbReference>
<dbReference type="InterPro" id="IPR001789">
    <property type="entry name" value="Sig_transdc_resp-reg_receiver"/>
</dbReference>
<dbReference type="GO" id="GO:0000155">
    <property type="term" value="F:phosphorelay sensor kinase activity"/>
    <property type="evidence" value="ECO:0007669"/>
    <property type="project" value="InterPro"/>
</dbReference>
<dbReference type="SUPFAM" id="SSF47384">
    <property type="entry name" value="Homodimeric domain of signal transducing histidine kinase"/>
    <property type="match status" value="1"/>
</dbReference>
<feature type="domain" description="HTH araC/xylS-type" evidence="8">
    <location>
        <begin position="1237"/>
        <end position="1336"/>
    </location>
</feature>
<evidence type="ECO:0000256" key="1">
    <source>
        <dbReference type="ARBA" id="ARBA00000085"/>
    </source>
</evidence>
<evidence type="ECO:0000256" key="3">
    <source>
        <dbReference type="ARBA" id="ARBA00022553"/>
    </source>
</evidence>
<dbReference type="PRINTS" id="PR00344">
    <property type="entry name" value="BCTRLSENSOR"/>
</dbReference>
<gene>
    <name evidence="11" type="ORF">P0Y53_09750</name>
</gene>
<dbReference type="InterPro" id="IPR003594">
    <property type="entry name" value="HATPase_dom"/>
</dbReference>
<dbReference type="InterPro" id="IPR004358">
    <property type="entry name" value="Sig_transdc_His_kin-like_C"/>
</dbReference>
<keyword evidence="6" id="KW-0804">Transcription</keyword>
<evidence type="ECO:0000259" key="9">
    <source>
        <dbReference type="PROSITE" id="PS50109"/>
    </source>
</evidence>
<dbReference type="CDD" id="cd17574">
    <property type="entry name" value="REC_OmpR"/>
    <property type="match status" value="1"/>
</dbReference>
<dbReference type="InterPro" id="IPR036890">
    <property type="entry name" value="HATPase_C_sf"/>
</dbReference>
<accession>A0AAJ5X0D3</accession>
<dbReference type="PROSITE" id="PS50110">
    <property type="entry name" value="RESPONSE_REGULATORY"/>
    <property type="match status" value="1"/>
</dbReference>
<dbReference type="SMART" id="SM00448">
    <property type="entry name" value="REC"/>
    <property type="match status" value="1"/>
</dbReference>
<name>A0AAJ5X0D3_9BACT</name>
<reference evidence="11" key="1">
    <citation type="submission" date="2023-03" db="EMBL/GenBank/DDBJ databases">
        <title>Andean soil-derived lignocellulolytic bacterial consortium as a source of novel taxa and putative plastic-active enzymes.</title>
        <authorList>
            <person name="Diaz-Garcia L."/>
            <person name="Chuvochina M."/>
            <person name="Feuerriegel G."/>
            <person name="Bunk B."/>
            <person name="Sproer C."/>
            <person name="Streit W.R."/>
            <person name="Rodriguez L.M."/>
            <person name="Overmann J."/>
            <person name="Jimenez D.J."/>
        </authorList>
    </citation>
    <scope>NUCLEOTIDE SEQUENCE</scope>
    <source>
        <strain evidence="11">MAG 7</strain>
    </source>
</reference>
<evidence type="ECO:0000256" key="7">
    <source>
        <dbReference type="PROSITE-ProRule" id="PRU00169"/>
    </source>
</evidence>
<dbReference type="SMART" id="SM00388">
    <property type="entry name" value="HisKA"/>
    <property type="match status" value="1"/>
</dbReference>
<evidence type="ECO:0000256" key="2">
    <source>
        <dbReference type="ARBA" id="ARBA00012438"/>
    </source>
</evidence>
<dbReference type="Gene3D" id="1.10.287.130">
    <property type="match status" value="1"/>
</dbReference>
<feature type="domain" description="Histidine kinase" evidence="9">
    <location>
        <begin position="846"/>
        <end position="1059"/>
    </location>
</feature>
<dbReference type="InterPro" id="IPR003661">
    <property type="entry name" value="HisK_dim/P_dom"/>
</dbReference>
<dbReference type="Gene3D" id="2.130.10.10">
    <property type="entry name" value="YVTN repeat-like/Quinoprotein amine dehydrogenase"/>
    <property type="match status" value="2"/>
</dbReference>
<dbReference type="Pfam" id="PF12833">
    <property type="entry name" value="HTH_18"/>
    <property type="match status" value="1"/>
</dbReference>
<keyword evidence="4" id="KW-0805">Transcription regulation</keyword>
<dbReference type="Gene3D" id="2.60.40.10">
    <property type="entry name" value="Immunoglobulins"/>
    <property type="match status" value="1"/>
</dbReference>
<evidence type="ECO:0000256" key="6">
    <source>
        <dbReference type="ARBA" id="ARBA00023163"/>
    </source>
</evidence>
<dbReference type="Gene3D" id="3.30.565.10">
    <property type="entry name" value="Histidine kinase-like ATPase, C-terminal domain"/>
    <property type="match status" value="1"/>
</dbReference>
<dbReference type="InterPro" id="IPR013783">
    <property type="entry name" value="Ig-like_fold"/>
</dbReference>
<feature type="domain" description="Response regulatory" evidence="10">
    <location>
        <begin position="1090"/>
        <end position="1205"/>
    </location>
</feature>
<dbReference type="Gene3D" id="1.10.10.60">
    <property type="entry name" value="Homeodomain-like"/>
    <property type="match status" value="1"/>
</dbReference>
<dbReference type="InterPro" id="IPR018062">
    <property type="entry name" value="HTH_AraC-typ_CS"/>
</dbReference>
<dbReference type="GO" id="GO:0043565">
    <property type="term" value="F:sequence-specific DNA binding"/>
    <property type="evidence" value="ECO:0007669"/>
    <property type="project" value="InterPro"/>
</dbReference>
<comment type="catalytic activity">
    <reaction evidence="1">
        <text>ATP + protein L-histidine = ADP + protein N-phospho-L-histidine.</text>
        <dbReference type="EC" id="2.7.13.3"/>
    </reaction>
</comment>
<dbReference type="InterPro" id="IPR036097">
    <property type="entry name" value="HisK_dim/P_sf"/>
</dbReference>
<dbReference type="PROSITE" id="PS50109">
    <property type="entry name" value="HIS_KIN"/>
    <property type="match status" value="1"/>
</dbReference>
<dbReference type="Pfam" id="PF07495">
    <property type="entry name" value="Y_Y_Y"/>
    <property type="match status" value="1"/>
</dbReference>
<dbReference type="InterPro" id="IPR005467">
    <property type="entry name" value="His_kinase_dom"/>
</dbReference>
<dbReference type="SUPFAM" id="SSF52172">
    <property type="entry name" value="CheY-like"/>
    <property type="match status" value="1"/>
</dbReference>
<evidence type="ECO:0000313" key="12">
    <source>
        <dbReference type="Proteomes" id="UP001220610"/>
    </source>
</evidence>
<dbReference type="CDD" id="cd00082">
    <property type="entry name" value="HisKA"/>
    <property type="match status" value="1"/>
</dbReference>
<evidence type="ECO:0000256" key="4">
    <source>
        <dbReference type="ARBA" id="ARBA00023015"/>
    </source>
</evidence>
<dbReference type="PANTHER" id="PTHR43547:SF2">
    <property type="entry name" value="HYBRID SIGNAL TRANSDUCTION HISTIDINE KINASE C"/>
    <property type="match status" value="1"/>
</dbReference>